<feature type="compositionally biased region" description="Polar residues" evidence="1">
    <location>
        <begin position="82"/>
        <end position="96"/>
    </location>
</feature>
<dbReference type="Proteomes" id="UP001323405">
    <property type="component" value="Unassembled WGS sequence"/>
</dbReference>
<proteinExistence type="predicted"/>
<evidence type="ECO:0000256" key="1">
    <source>
        <dbReference type="SAM" id="MobiDB-lite"/>
    </source>
</evidence>
<sequence length="96" mass="10938">MSRQVRLGRAAAWADMFVYNSREEGMMDFLVSIIRSSSVPVRCKMVAYTLQPIDSIVSNSRKTISRILTEASPLDRHGRPFNLNSNESWLQSPFSK</sequence>
<comment type="caution">
    <text evidence="2">The sequence shown here is derived from an EMBL/GenBank/DDBJ whole genome shotgun (WGS) entry which is preliminary data.</text>
</comment>
<feature type="region of interest" description="Disordered" evidence="1">
    <location>
        <begin position="76"/>
        <end position="96"/>
    </location>
</feature>
<dbReference type="RefSeq" id="XP_062739381.1">
    <property type="nucleotide sequence ID" value="XM_062884303.1"/>
</dbReference>
<protein>
    <submittedName>
        <fullName evidence="2">Uncharacterized protein</fullName>
    </submittedName>
</protein>
<dbReference type="GeneID" id="87904130"/>
<evidence type="ECO:0000313" key="3">
    <source>
        <dbReference type="Proteomes" id="UP001323405"/>
    </source>
</evidence>
<evidence type="ECO:0000313" key="2">
    <source>
        <dbReference type="EMBL" id="KAK4650406.1"/>
    </source>
</evidence>
<organism evidence="2 3">
    <name type="scientific">Podospora pseudocomata</name>
    <dbReference type="NCBI Taxonomy" id="2093779"/>
    <lineage>
        <taxon>Eukaryota</taxon>
        <taxon>Fungi</taxon>
        <taxon>Dikarya</taxon>
        <taxon>Ascomycota</taxon>
        <taxon>Pezizomycotina</taxon>
        <taxon>Sordariomycetes</taxon>
        <taxon>Sordariomycetidae</taxon>
        <taxon>Sordariales</taxon>
        <taxon>Podosporaceae</taxon>
        <taxon>Podospora</taxon>
    </lineage>
</organism>
<accession>A0ABR0G3V1</accession>
<name>A0ABR0G3V1_9PEZI</name>
<dbReference type="EMBL" id="JAFFHA010000009">
    <property type="protein sequence ID" value="KAK4650406.1"/>
    <property type="molecule type" value="Genomic_DNA"/>
</dbReference>
<gene>
    <name evidence="2" type="ORF">QC762_0109690</name>
</gene>
<keyword evidence="3" id="KW-1185">Reference proteome</keyword>
<reference evidence="2 3" key="1">
    <citation type="journal article" date="2023" name="bioRxiv">
        <title>High-quality genome assemblies of four members of thePodospora anserinaspecies complex.</title>
        <authorList>
            <person name="Ament-Velasquez S.L."/>
            <person name="Vogan A.A."/>
            <person name="Wallerman O."/>
            <person name="Hartmann F."/>
            <person name="Gautier V."/>
            <person name="Silar P."/>
            <person name="Giraud T."/>
            <person name="Johannesson H."/>
        </authorList>
    </citation>
    <scope>NUCLEOTIDE SEQUENCE [LARGE SCALE GENOMIC DNA]</scope>
    <source>
        <strain evidence="2 3">CBS 415.72m</strain>
    </source>
</reference>